<comment type="subcellular location">
    <subcellularLocation>
        <location evidence="1 11">Cell membrane</location>
        <topology evidence="1 11">Lipid-anchor</topology>
        <topology evidence="1 11">GPI-anchor</topology>
    </subcellularLocation>
</comment>
<name>A0A1D2VF13_9ASCO</name>
<dbReference type="FunCoup" id="A0A1D2VF13">
    <property type="interactions" value="176"/>
</dbReference>
<dbReference type="PANTHER" id="PTHR31468">
    <property type="entry name" value="1,3-BETA-GLUCANOSYLTRANSFERASE GAS1"/>
    <property type="match status" value="1"/>
</dbReference>
<evidence type="ECO:0000259" key="14">
    <source>
        <dbReference type="SMART" id="SM00768"/>
    </source>
</evidence>
<dbReference type="GO" id="GO:0000936">
    <property type="term" value="C:primary cell septum"/>
    <property type="evidence" value="ECO:0007669"/>
    <property type="project" value="EnsemblFungi"/>
</dbReference>
<dbReference type="GO" id="GO:0042124">
    <property type="term" value="F:1,3-beta-glucanosyltransferase activity"/>
    <property type="evidence" value="ECO:0007669"/>
    <property type="project" value="EnsemblFungi"/>
</dbReference>
<gene>
    <name evidence="15" type="ORF">ASCRUDRAFT_36373</name>
</gene>
<dbReference type="GO" id="GO:0005886">
    <property type="term" value="C:plasma membrane"/>
    <property type="evidence" value="ECO:0007669"/>
    <property type="project" value="UniProtKB-SubCell"/>
</dbReference>
<dbReference type="GO" id="GO:0043188">
    <property type="term" value="C:cell septum edging"/>
    <property type="evidence" value="ECO:0007669"/>
    <property type="project" value="EnsemblFungi"/>
</dbReference>
<dbReference type="RefSeq" id="XP_020046417.1">
    <property type="nucleotide sequence ID" value="XM_020190685.1"/>
</dbReference>
<keyword evidence="10" id="KW-0961">Cell wall biogenesis/degradation</keyword>
<dbReference type="GO" id="GO:0071940">
    <property type="term" value="P:fungal-type cell wall assembly"/>
    <property type="evidence" value="ECO:0007669"/>
    <property type="project" value="EnsemblFungi"/>
</dbReference>
<dbReference type="Gene3D" id="3.20.20.80">
    <property type="entry name" value="Glycosidases"/>
    <property type="match status" value="1"/>
</dbReference>
<dbReference type="GeneID" id="30964321"/>
<dbReference type="GO" id="GO:0035841">
    <property type="term" value="C:new growing cell tip"/>
    <property type="evidence" value="ECO:0007669"/>
    <property type="project" value="EnsemblFungi"/>
</dbReference>
<keyword evidence="13" id="KW-0812">Transmembrane</keyword>
<dbReference type="GO" id="GO:0035840">
    <property type="term" value="C:old growing cell tip"/>
    <property type="evidence" value="ECO:0007669"/>
    <property type="project" value="EnsemblFungi"/>
</dbReference>
<evidence type="ECO:0000256" key="11">
    <source>
        <dbReference type="RuleBase" id="RU361209"/>
    </source>
</evidence>
<dbReference type="GO" id="GO:0031982">
    <property type="term" value="C:vesicle"/>
    <property type="evidence" value="ECO:0007669"/>
    <property type="project" value="UniProtKB-ARBA"/>
</dbReference>
<evidence type="ECO:0000256" key="10">
    <source>
        <dbReference type="ARBA" id="ARBA00023316"/>
    </source>
</evidence>
<comment type="similarity">
    <text evidence="2 11">Belongs to the glycosyl hydrolase 72 family.</text>
</comment>
<dbReference type="EMBL" id="KV454483">
    <property type="protein sequence ID" value="ODV60110.1"/>
    <property type="molecule type" value="Genomic_DNA"/>
</dbReference>
<dbReference type="FunFam" id="1.20.58.1040:FF:000005">
    <property type="entry name" value="1,3-beta-glucanosyltransferase"/>
    <property type="match status" value="1"/>
</dbReference>
<dbReference type="AlphaFoldDB" id="A0A1D2VF13"/>
<evidence type="ECO:0000313" key="16">
    <source>
        <dbReference type="Proteomes" id="UP000095038"/>
    </source>
</evidence>
<evidence type="ECO:0000256" key="9">
    <source>
        <dbReference type="ARBA" id="ARBA00023288"/>
    </source>
</evidence>
<feature type="transmembrane region" description="Helical" evidence="13">
    <location>
        <begin position="512"/>
        <end position="530"/>
    </location>
</feature>
<feature type="region of interest" description="Disordered" evidence="12">
    <location>
        <begin position="465"/>
        <end position="489"/>
    </location>
</feature>
<keyword evidence="5" id="KW-0732">Signal</keyword>
<evidence type="ECO:0000256" key="7">
    <source>
        <dbReference type="ARBA" id="ARBA00023157"/>
    </source>
</evidence>
<keyword evidence="11" id="KW-0808">Transferase</keyword>
<evidence type="ECO:0000256" key="8">
    <source>
        <dbReference type="ARBA" id="ARBA00023180"/>
    </source>
</evidence>
<evidence type="ECO:0000313" key="15">
    <source>
        <dbReference type="EMBL" id="ODV60110.1"/>
    </source>
</evidence>
<dbReference type="GO" id="GO:0000917">
    <property type="term" value="P:division septum assembly"/>
    <property type="evidence" value="ECO:0007669"/>
    <property type="project" value="EnsemblFungi"/>
</dbReference>
<dbReference type="InterPro" id="IPR012946">
    <property type="entry name" value="X8"/>
</dbReference>
<dbReference type="FunFam" id="3.20.20.80:FF:000038">
    <property type="entry name" value="1,3-beta-glucanosyltransferase"/>
    <property type="match status" value="1"/>
</dbReference>
<dbReference type="InterPro" id="IPR017853">
    <property type="entry name" value="GH"/>
</dbReference>
<evidence type="ECO:0000256" key="3">
    <source>
        <dbReference type="ARBA" id="ARBA00022475"/>
    </source>
</evidence>
<evidence type="ECO:0000256" key="2">
    <source>
        <dbReference type="ARBA" id="ARBA00007528"/>
    </source>
</evidence>
<evidence type="ECO:0000256" key="5">
    <source>
        <dbReference type="ARBA" id="ARBA00022729"/>
    </source>
</evidence>
<dbReference type="Proteomes" id="UP000095038">
    <property type="component" value="Unassembled WGS sequence"/>
</dbReference>
<keyword evidence="8" id="KW-0325">Glycoprotein</keyword>
<keyword evidence="9 11" id="KW-0449">Lipoprotein</keyword>
<dbReference type="Pfam" id="PF07983">
    <property type="entry name" value="X8"/>
    <property type="match status" value="1"/>
</dbReference>
<keyword evidence="13" id="KW-1133">Transmembrane helix</keyword>
<dbReference type="Pfam" id="PF03198">
    <property type="entry name" value="Glyco_hydro_72"/>
    <property type="match status" value="1"/>
</dbReference>
<dbReference type="GO" id="GO:0098552">
    <property type="term" value="C:side of membrane"/>
    <property type="evidence" value="ECO:0007669"/>
    <property type="project" value="UniProtKB-KW"/>
</dbReference>
<feature type="domain" description="X8" evidence="14">
    <location>
        <begin position="361"/>
        <end position="449"/>
    </location>
</feature>
<keyword evidence="7" id="KW-1015">Disulfide bond</keyword>
<proteinExistence type="inferred from homology"/>
<evidence type="ECO:0000256" key="6">
    <source>
        <dbReference type="ARBA" id="ARBA00023136"/>
    </source>
</evidence>
<dbReference type="OrthoDB" id="421038at2759"/>
<dbReference type="GO" id="GO:0000902">
    <property type="term" value="P:cell morphogenesis"/>
    <property type="evidence" value="ECO:0007669"/>
    <property type="project" value="EnsemblFungi"/>
</dbReference>
<keyword evidence="16" id="KW-1185">Reference proteome</keyword>
<keyword evidence="6 11" id="KW-0472">Membrane</keyword>
<evidence type="ECO:0000256" key="1">
    <source>
        <dbReference type="ARBA" id="ARBA00004609"/>
    </source>
</evidence>
<organism evidence="15 16">
    <name type="scientific">Ascoidea rubescens DSM 1968</name>
    <dbReference type="NCBI Taxonomy" id="1344418"/>
    <lineage>
        <taxon>Eukaryota</taxon>
        <taxon>Fungi</taxon>
        <taxon>Dikarya</taxon>
        <taxon>Ascomycota</taxon>
        <taxon>Saccharomycotina</taxon>
        <taxon>Saccharomycetes</taxon>
        <taxon>Ascoideaceae</taxon>
        <taxon>Ascoidea</taxon>
    </lineage>
</organism>
<dbReference type="PANTHER" id="PTHR31468:SF2">
    <property type="entry name" value="1,3-BETA-GLUCANOSYLTRANSFERASE GAS1"/>
    <property type="match status" value="1"/>
</dbReference>
<dbReference type="EC" id="2.4.1.-" evidence="11"/>
<evidence type="ECO:0000256" key="12">
    <source>
        <dbReference type="SAM" id="MobiDB-lite"/>
    </source>
</evidence>
<sequence>MLTGLTLAELPEISIYGNKFFYPNGSQFLMKGIAYQADTANITTGQTIIDPLADVDVCKRDIPYLEELGTNVIRVYAVNTTLDHDECMSLLDEAGIYVIADLSEPGVSVDRSNPSWNIELFERYKAVVDQLSGYSNVLGYFAGNEVTNDNTNTDASAFVKAAVRDTKAYIKSAGYREIPVGYSSNDDADTRVQIANYFLCGDEDEKSDFYGINMYEWCGSSSFKESGYSDRTDEFKNLSVPIFFSEYGCNEVTPRKFEEVPTIYGEDMTDIWSGGIVYMYFEETNNYGLVTIKNDKVSTLSDFNNLKSQIDDLTMVTYKSSEYTPTSVELSCPTQDSNWKANTQIPPTPDQDTCDCMSKSLSCVVSEDVDESDYEELFDYVCGQIACDGVTGNGTTGQYGSYSFCSAKEKLSFILNLYYVENDKSKSACLFDGSASINSDATTESGCKSILSAAGTDGLGTISASSKTSTARSSRSNSGDSTATNASASESASSSNEAVILLPFKKQSLAEMTITGLLMLCFVAGMGLVVF</sequence>
<dbReference type="InterPro" id="IPR004886">
    <property type="entry name" value="Glucanosyltransferase"/>
</dbReference>
<keyword evidence="4 11" id="KW-0336">GPI-anchor</keyword>
<dbReference type="Gene3D" id="1.20.58.1040">
    <property type="match status" value="1"/>
</dbReference>
<evidence type="ECO:0000256" key="4">
    <source>
        <dbReference type="ARBA" id="ARBA00022622"/>
    </source>
</evidence>
<dbReference type="InParanoid" id="A0A1D2VF13"/>
<protein>
    <recommendedName>
        <fullName evidence="11">1,3-beta-glucanosyltransferase</fullName>
        <ecNumber evidence="11">2.4.1.-</ecNumber>
    </recommendedName>
</protein>
<reference evidence="16" key="1">
    <citation type="submission" date="2016-05" db="EMBL/GenBank/DDBJ databases">
        <title>Comparative genomics of biotechnologically important yeasts.</title>
        <authorList>
            <consortium name="DOE Joint Genome Institute"/>
            <person name="Riley R."/>
            <person name="Haridas S."/>
            <person name="Wolfe K.H."/>
            <person name="Lopes M.R."/>
            <person name="Hittinger C.T."/>
            <person name="Goker M."/>
            <person name="Salamov A."/>
            <person name="Wisecaver J."/>
            <person name="Long T.M."/>
            <person name="Aerts A.L."/>
            <person name="Barry K."/>
            <person name="Choi C."/>
            <person name="Clum A."/>
            <person name="Coughlan A.Y."/>
            <person name="Deshpande S."/>
            <person name="Douglass A.P."/>
            <person name="Hanson S.J."/>
            <person name="Klenk H.-P."/>
            <person name="Labutti K."/>
            <person name="Lapidus A."/>
            <person name="Lindquist E."/>
            <person name="Lipzen A."/>
            <person name="Meier-Kolthoff J.P."/>
            <person name="Ohm R.A."/>
            <person name="Otillar R.P."/>
            <person name="Pangilinan J."/>
            <person name="Peng Y."/>
            <person name="Rokas A."/>
            <person name="Rosa C.A."/>
            <person name="Scheuner C."/>
            <person name="Sibirny A.A."/>
            <person name="Slot J.C."/>
            <person name="Stielow J.B."/>
            <person name="Sun H."/>
            <person name="Kurtzman C.P."/>
            <person name="Blackwell M."/>
            <person name="Grigoriev I.V."/>
            <person name="Jeffries T.W."/>
        </authorList>
    </citation>
    <scope>NUCLEOTIDE SEQUENCE [LARGE SCALE GENOMIC DNA]</scope>
    <source>
        <strain evidence="16">DSM 1968</strain>
    </source>
</reference>
<evidence type="ECO:0000256" key="13">
    <source>
        <dbReference type="SAM" id="Phobius"/>
    </source>
</evidence>
<dbReference type="GO" id="GO:0007163">
    <property type="term" value="P:establishment or maintenance of cell polarity"/>
    <property type="evidence" value="ECO:0007669"/>
    <property type="project" value="EnsemblFungi"/>
</dbReference>
<comment type="function">
    <text evidence="11">Splits internally a 1,3-beta-glucan molecule and transfers the newly generated reducing end (the donor) to the non-reducing end of another 1,3-beta-glucan molecule (the acceptor) forming a 1,3-beta linkage, resulting in the elongation of 1,3-beta-glucan chains in the cell wall.</text>
</comment>
<dbReference type="SMART" id="SM00768">
    <property type="entry name" value="X8"/>
    <property type="match status" value="1"/>
</dbReference>
<accession>A0A1D2VF13</accession>
<dbReference type="GO" id="GO:0071970">
    <property type="term" value="P:fungal-type cell wall (1-&gt;3)-beta-D-glucan biosynthetic process"/>
    <property type="evidence" value="ECO:0007669"/>
    <property type="project" value="EnsemblFungi"/>
</dbReference>
<keyword evidence="3" id="KW-1003">Cell membrane</keyword>
<dbReference type="STRING" id="1344418.A0A1D2VF13"/>
<dbReference type="SUPFAM" id="SSF51445">
    <property type="entry name" value="(Trans)glycosidases"/>
    <property type="match status" value="1"/>
</dbReference>